<feature type="transmembrane region" description="Helical" evidence="6">
    <location>
        <begin position="333"/>
        <end position="351"/>
    </location>
</feature>
<keyword evidence="3 6" id="KW-0812">Transmembrane</keyword>
<feature type="transmembrane region" description="Helical" evidence="6">
    <location>
        <begin position="190"/>
        <end position="213"/>
    </location>
</feature>
<evidence type="ECO:0000256" key="6">
    <source>
        <dbReference type="SAM" id="Phobius"/>
    </source>
</evidence>
<accession>A0A1E3VX02</accession>
<organism evidence="7 8">
    <name type="scientific">Methyloceanibacter methanicus</name>
    <dbReference type="NCBI Taxonomy" id="1774968"/>
    <lineage>
        <taxon>Bacteria</taxon>
        <taxon>Pseudomonadati</taxon>
        <taxon>Pseudomonadota</taxon>
        <taxon>Alphaproteobacteria</taxon>
        <taxon>Hyphomicrobiales</taxon>
        <taxon>Hyphomicrobiaceae</taxon>
        <taxon>Methyloceanibacter</taxon>
    </lineage>
</organism>
<gene>
    <name evidence="7" type="ORF">AUC68_11095</name>
</gene>
<protein>
    <recommendedName>
        <fullName evidence="9">Polysaccharide biosynthesis protein C-terminal domain-containing protein</fullName>
    </recommendedName>
</protein>
<dbReference type="InterPro" id="IPR050833">
    <property type="entry name" value="Poly_Biosynth_Transport"/>
</dbReference>
<keyword evidence="4 6" id="KW-1133">Transmembrane helix</keyword>
<sequence length="407" mass="42552">MLGASELGLFYAVTSLVAVAGLIVVQGYPVIMIRFAARYRAAIPKFLAFLRGSARQSALAVLLACAALVLAALLYPFEHTETRWALLVGAAMLPFVALINMTSAIAAAARRFAVSYIPEVFVRPLLFLAAIVLLAGTGATDSAMVFLVVFAAITAGVALVQTRLVWPLVPKGQPAAVPPRLSRRWRGEAHMAIVVALFMTAFADVAIVLSSPLMNQADIAVFGLCLKLSFLVGFIVQIAHHVASPDLADARNARDGEALQQALRRAVFLPALATLAVMLAAVFFGDAILSLFGPDFARGGPVLAVLIGAQVLMALAGPSVTMMTLSGAQRDNAGLCGIALCALAIADFLLIPALGAFGAALAVLAAIAIWQVAVLVTLRRRGEVRTDCLALLQAAFVSRLGGGTGRR</sequence>
<keyword evidence="2" id="KW-1003">Cell membrane</keyword>
<evidence type="ECO:0000313" key="8">
    <source>
        <dbReference type="Proteomes" id="UP000094501"/>
    </source>
</evidence>
<dbReference type="PANTHER" id="PTHR30250">
    <property type="entry name" value="PST FAMILY PREDICTED COLANIC ACID TRANSPORTER"/>
    <property type="match status" value="1"/>
</dbReference>
<evidence type="ECO:0000256" key="3">
    <source>
        <dbReference type="ARBA" id="ARBA00022692"/>
    </source>
</evidence>
<dbReference type="OrthoDB" id="8444755at2"/>
<dbReference type="EMBL" id="LPWG01000014">
    <property type="protein sequence ID" value="ODR98042.1"/>
    <property type="molecule type" value="Genomic_DNA"/>
</dbReference>
<dbReference type="GO" id="GO:0005886">
    <property type="term" value="C:plasma membrane"/>
    <property type="evidence" value="ECO:0007669"/>
    <property type="project" value="UniProtKB-SubCell"/>
</dbReference>
<dbReference type="PANTHER" id="PTHR30250:SF11">
    <property type="entry name" value="O-ANTIGEN TRANSPORTER-RELATED"/>
    <property type="match status" value="1"/>
</dbReference>
<dbReference type="STRING" id="1774968.AUC68_11095"/>
<feature type="transmembrane region" description="Helical" evidence="6">
    <location>
        <begin position="58"/>
        <end position="77"/>
    </location>
</feature>
<dbReference type="Proteomes" id="UP000094501">
    <property type="component" value="Unassembled WGS sequence"/>
</dbReference>
<evidence type="ECO:0000256" key="1">
    <source>
        <dbReference type="ARBA" id="ARBA00004651"/>
    </source>
</evidence>
<feature type="transmembrane region" description="Helical" evidence="6">
    <location>
        <begin position="301"/>
        <end position="321"/>
    </location>
</feature>
<proteinExistence type="predicted"/>
<feature type="transmembrane region" description="Helical" evidence="6">
    <location>
        <begin position="83"/>
        <end position="108"/>
    </location>
</feature>
<comment type="subcellular location">
    <subcellularLocation>
        <location evidence="1">Cell membrane</location>
        <topology evidence="1">Multi-pass membrane protein</topology>
    </subcellularLocation>
</comment>
<feature type="transmembrane region" description="Helical" evidence="6">
    <location>
        <begin position="267"/>
        <end position="289"/>
    </location>
</feature>
<feature type="transmembrane region" description="Helical" evidence="6">
    <location>
        <begin position="120"/>
        <end position="139"/>
    </location>
</feature>
<feature type="transmembrane region" description="Helical" evidence="6">
    <location>
        <begin position="219"/>
        <end position="239"/>
    </location>
</feature>
<feature type="transmembrane region" description="Helical" evidence="6">
    <location>
        <begin position="145"/>
        <end position="169"/>
    </location>
</feature>
<comment type="caution">
    <text evidence="7">The sequence shown here is derived from an EMBL/GenBank/DDBJ whole genome shotgun (WGS) entry which is preliminary data.</text>
</comment>
<reference evidence="7 8" key="1">
    <citation type="journal article" date="2016" name="Environ. Microbiol.">
        <title>New Methyloceanibacter diversity from North Sea sediments includes methanotroph containing solely the soluble methane monooxygenase.</title>
        <authorList>
            <person name="Vekeman B."/>
            <person name="Kerckhof F.M."/>
            <person name="Cremers G."/>
            <person name="de Vos P."/>
            <person name="Vandamme P."/>
            <person name="Boon N."/>
            <person name="Op den Camp H.J."/>
            <person name="Heylen K."/>
        </authorList>
    </citation>
    <scope>NUCLEOTIDE SEQUENCE [LARGE SCALE GENOMIC DNA]</scope>
    <source>
        <strain evidence="7 8">R-67174</strain>
    </source>
</reference>
<name>A0A1E3VX02_9HYPH</name>
<evidence type="ECO:0000256" key="2">
    <source>
        <dbReference type="ARBA" id="ARBA00022475"/>
    </source>
</evidence>
<feature type="transmembrane region" description="Helical" evidence="6">
    <location>
        <begin position="12"/>
        <end position="37"/>
    </location>
</feature>
<evidence type="ECO:0000256" key="5">
    <source>
        <dbReference type="ARBA" id="ARBA00023136"/>
    </source>
</evidence>
<evidence type="ECO:0008006" key="9">
    <source>
        <dbReference type="Google" id="ProtNLM"/>
    </source>
</evidence>
<keyword evidence="5 6" id="KW-0472">Membrane</keyword>
<evidence type="ECO:0000256" key="4">
    <source>
        <dbReference type="ARBA" id="ARBA00022989"/>
    </source>
</evidence>
<dbReference type="AlphaFoldDB" id="A0A1E3VX02"/>
<dbReference type="RefSeq" id="WP_069438367.1">
    <property type="nucleotide sequence ID" value="NZ_LPWG01000014.1"/>
</dbReference>
<evidence type="ECO:0000313" key="7">
    <source>
        <dbReference type="EMBL" id="ODR98042.1"/>
    </source>
</evidence>
<feature type="transmembrane region" description="Helical" evidence="6">
    <location>
        <begin position="357"/>
        <end position="378"/>
    </location>
</feature>
<keyword evidence="8" id="KW-1185">Reference proteome</keyword>